<proteinExistence type="predicted"/>
<dbReference type="RefSeq" id="WP_204603409.1">
    <property type="nucleotide sequence ID" value="NZ_JBHSED010000005.1"/>
</dbReference>
<dbReference type="NCBIfam" id="TIGR01076">
    <property type="entry name" value="sortase_fam"/>
    <property type="match status" value="1"/>
</dbReference>
<gene>
    <name evidence="2" type="ORF">ACFO1S_04560</name>
</gene>
<protein>
    <submittedName>
        <fullName evidence="2">Class D sortase</fullName>
    </submittedName>
</protein>
<dbReference type="CDD" id="cd06166">
    <property type="entry name" value="Sortase_D_2"/>
    <property type="match status" value="1"/>
</dbReference>
<evidence type="ECO:0000313" key="3">
    <source>
        <dbReference type="Proteomes" id="UP001595755"/>
    </source>
</evidence>
<keyword evidence="3" id="KW-1185">Reference proteome</keyword>
<keyword evidence="1" id="KW-0378">Hydrolase</keyword>
<evidence type="ECO:0000313" key="2">
    <source>
        <dbReference type="EMBL" id="MFC4302713.1"/>
    </source>
</evidence>
<sequence>MKFKIFAYVLIVAGVILLAFPSVREYIYDREQQQLLDSLEQSPERAAKQTKIRSEYDRLSAVFDGSAAGQAAVANVPANAEEEETVDEGAIAIIQIDKIDLKLPVLEGATMQNMKVGAGHLKETAAIGEVGNSAIAAHRARTTGRLFNRLNEMEIGDRIDIRLKDGKAAYTVTEIKVVEPTDLSVLESDGKDAMLTLITCEPLVNPTHRLIVHAVKTEE</sequence>
<evidence type="ECO:0000256" key="1">
    <source>
        <dbReference type="ARBA" id="ARBA00022801"/>
    </source>
</evidence>
<dbReference type="EMBL" id="JBHSED010000005">
    <property type="protein sequence ID" value="MFC4302713.1"/>
    <property type="molecule type" value="Genomic_DNA"/>
</dbReference>
<accession>A0ABV8S588</accession>
<organism evidence="2 3">
    <name type="scientific">Cohnella boryungensis</name>
    <dbReference type="NCBI Taxonomy" id="768479"/>
    <lineage>
        <taxon>Bacteria</taxon>
        <taxon>Bacillati</taxon>
        <taxon>Bacillota</taxon>
        <taxon>Bacilli</taxon>
        <taxon>Bacillales</taxon>
        <taxon>Paenibacillaceae</taxon>
        <taxon>Cohnella</taxon>
    </lineage>
</organism>
<name>A0ABV8S588_9BACL</name>
<dbReference type="InterPro" id="IPR042000">
    <property type="entry name" value="Sortase_D_2"/>
</dbReference>
<dbReference type="SUPFAM" id="SSF63817">
    <property type="entry name" value="Sortase"/>
    <property type="match status" value="1"/>
</dbReference>
<reference evidence="3" key="1">
    <citation type="journal article" date="2019" name="Int. J. Syst. Evol. Microbiol.">
        <title>The Global Catalogue of Microorganisms (GCM) 10K type strain sequencing project: providing services to taxonomists for standard genome sequencing and annotation.</title>
        <authorList>
            <consortium name="The Broad Institute Genomics Platform"/>
            <consortium name="The Broad Institute Genome Sequencing Center for Infectious Disease"/>
            <person name="Wu L."/>
            <person name="Ma J."/>
        </authorList>
    </citation>
    <scope>NUCLEOTIDE SEQUENCE [LARGE SCALE GENOMIC DNA]</scope>
    <source>
        <strain evidence="3">CGMCC 4.1641</strain>
    </source>
</reference>
<dbReference type="Pfam" id="PF04203">
    <property type="entry name" value="Sortase"/>
    <property type="match status" value="1"/>
</dbReference>
<comment type="caution">
    <text evidence="2">The sequence shown here is derived from an EMBL/GenBank/DDBJ whole genome shotgun (WGS) entry which is preliminary data.</text>
</comment>
<dbReference type="Gene3D" id="2.40.260.10">
    <property type="entry name" value="Sortase"/>
    <property type="match status" value="1"/>
</dbReference>
<dbReference type="InterPro" id="IPR023365">
    <property type="entry name" value="Sortase_dom-sf"/>
</dbReference>
<dbReference type="InterPro" id="IPR005754">
    <property type="entry name" value="Sortase"/>
</dbReference>
<dbReference type="Proteomes" id="UP001595755">
    <property type="component" value="Unassembled WGS sequence"/>
</dbReference>